<accession>A0A926HUS2</accession>
<dbReference type="GO" id="GO:0005975">
    <property type="term" value="P:carbohydrate metabolic process"/>
    <property type="evidence" value="ECO:0007669"/>
    <property type="project" value="InterPro"/>
</dbReference>
<dbReference type="InterPro" id="IPR013785">
    <property type="entry name" value="Aldolase_TIM"/>
</dbReference>
<keyword evidence="4" id="KW-1185">Reference proteome</keyword>
<dbReference type="SUPFAM" id="SSF51366">
    <property type="entry name" value="Ribulose-phoshate binding barrel"/>
    <property type="match status" value="1"/>
</dbReference>
<dbReference type="InterPro" id="IPR000056">
    <property type="entry name" value="Ribul_P_3_epim-like"/>
</dbReference>
<dbReference type="GO" id="GO:0016857">
    <property type="term" value="F:racemase and epimerase activity, acting on carbohydrates and derivatives"/>
    <property type="evidence" value="ECO:0007669"/>
    <property type="project" value="InterPro"/>
</dbReference>
<comment type="caution">
    <text evidence="3">The sequence shown here is derived from an EMBL/GenBank/DDBJ whole genome shotgun (WGS) entry which is preliminary data.</text>
</comment>
<reference evidence="3" key="1">
    <citation type="submission" date="2020-08" db="EMBL/GenBank/DDBJ databases">
        <title>Genome public.</title>
        <authorList>
            <person name="Liu C."/>
            <person name="Sun Q."/>
        </authorList>
    </citation>
    <scope>NUCLEOTIDE SEQUENCE</scope>
    <source>
        <strain evidence="3">BX7</strain>
    </source>
</reference>
<evidence type="ECO:0000256" key="1">
    <source>
        <dbReference type="ARBA" id="ARBA00022723"/>
    </source>
</evidence>
<dbReference type="InterPro" id="IPR011060">
    <property type="entry name" value="RibuloseP-bd_barrel"/>
</dbReference>
<evidence type="ECO:0000313" key="3">
    <source>
        <dbReference type="EMBL" id="MBC8536598.1"/>
    </source>
</evidence>
<dbReference type="RefSeq" id="WP_249300439.1">
    <property type="nucleotide sequence ID" value="NZ_JACRSP010000003.1"/>
</dbReference>
<name>A0A926HUS2_9FIRM</name>
<dbReference type="Pfam" id="PF00834">
    <property type="entry name" value="Ribul_P_3_epim"/>
    <property type="match status" value="1"/>
</dbReference>
<dbReference type="PANTHER" id="PTHR11749">
    <property type="entry name" value="RIBULOSE-5-PHOSPHATE-3-EPIMERASE"/>
    <property type="match status" value="1"/>
</dbReference>
<dbReference type="Gene3D" id="3.20.20.70">
    <property type="entry name" value="Aldolase class I"/>
    <property type="match status" value="1"/>
</dbReference>
<organism evidence="3 4">
    <name type="scientific">Feifania hominis</name>
    <dbReference type="NCBI Taxonomy" id="2763660"/>
    <lineage>
        <taxon>Bacteria</taxon>
        <taxon>Bacillati</taxon>
        <taxon>Bacillota</taxon>
        <taxon>Clostridia</taxon>
        <taxon>Eubacteriales</taxon>
        <taxon>Feifaniaceae</taxon>
        <taxon>Feifania</taxon>
    </lineage>
</organism>
<dbReference type="EMBL" id="JACRSP010000003">
    <property type="protein sequence ID" value="MBC8536598.1"/>
    <property type="molecule type" value="Genomic_DNA"/>
</dbReference>
<sequence>MKTVFPSINSADHLFLHDELMKVDRAGFETMHVDVQDGNFFPNISFGMKVLEGMRRYSDIGFNVHVMVQNPSYYIDRLGQIGNIHSVLFHPRHVLYPSQFIQQIRAMGSSPGIALFPLESLHEMRYYVGKIDYLQIMTGEPDNGQFEFNRYTLERIREAREIFGDSAHILVDGNVGLEELPLVKEAGADRFVVGRALFRAEHFDERVEQIRRIVGE</sequence>
<dbReference type="CDD" id="cd00429">
    <property type="entry name" value="RPE"/>
    <property type="match status" value="1"/>
</dbReference>
<evidence type="ECO:0000256" key="2">
    <source>
        <dbReference type="ARBA" id="ARBA00023235"/>
    </source>
</evidence>
<gene>
    <name evidence="3" type="ORF">H8695_07860</name>
</gene>
<evidence type="ECO:0000313" key="4">
    <source>
        <dbReference type="Proteomes" id="UP000620366"/>
    </source>
</evidence>
<keyword evidence="1" id="KW-0479">Metal-binding</keyword>
<dbReference type="Proteomes" id="UP000620366">
    <property type="component" value="Unassembled WGS sequence"/>
</dbReference>
<dbReference type="AlphaFoldDB" id="A0A926HUS2"/>
<protein>
    <submittedName>
        <fullName evidence="3">Ribulose-phosphate 3-epimerase</fullName>
    </submittedName>
</protein>
<proteinExistence type="predicted"/>
<keyword evidence="2" id="KW-0413">Isomerase</keyword>
<dbReference type="GO" id="GO:0046872">
    <property type="term" value="F:metal ion binding"/>
    <property type="evidence" value="ECO:0007669"/>
    <property type="project" value="UniProtKB-KW"/>
</dbReference>